<feature type="region of interest" description="Disordered" evidence="1">
    <location>
        <begin position="77"/>
        <end position="142"/>
    </location>
</feature>
<proteinExistence type="predicted"/>
<evidence type="ECO:0000313" key="3">
    <source>
        <dbReference type="Proteomes" id="UP000076798"/>
    </source>
</evidence>
<feature type="region of interest" description="Disordered" evidence="1">
    <location>
        <begin position="1"/>
        <end position="52"/>
    </location>
</feature>
<feature type="compositionally biased region" description="Acidic residues" evidence="1">
    <location>
        <begin position="81"/>
        <end position="95"/>
    </location>
</feature>
<keyword evidence="3" id="KW-1185">Reference proteome</keyword>
<protein>
    <submittedName>
        <fullName evidence="2">Uncharacterized protein</fullName>
    </submittedName>
</protein>
<dbReference type="EMBL" id="KV428267">
    <property type="protein sequence ID" value="KZT33103.1"/>
    <property type="molecule type" value="Genomic_DNA"/>
</dbReference>
<gene>
    <name evidence="2" type="ORF">SISSUDRAFT_1066412</name>
</gene>
<dbReference type="AlphaFoldDB" id="A0A165YCN7"/>
<reference evidence="2 3" key="1">
    <citation type="journal article" date="2016" name="Mol. Biol. Evol.">
        <title>Comparative Genomics of Early-Diverging Mushroom-Forming Fungi Provides Insights into the Origins of Lignocellulose Decay Capabilities.</title>
        <authorList>
            <person name="Nagy L.G."/>
            <person name="Riley R."/>
            <person name="Tritt A."/>
            <person name="Adam C."/>
            <person name="Daum C."/>
            <person name="Floudas D."/>
            <person name="Sun H."/>
            <person name="Yadav J.S."/>
            <person name="Pangilinan J."/>
            <person name="Larsson K.H."/>
            <person name="Matsuura K."/>
            <person name="Barry K."/>
            <person name="Labutti K."/>
            <person name="Kuo R."/>
            <person name="Ohm R.A."/>
            <person name="Bhattacharya S.S."/>
            <person name="Shirouzu T."/>
            <person name="Yoshinaga Y."/>
            <person name="Martin F.M."/>
            <person name="Grigoriev I.V."/>
            <person name="Hibbett D.S."/>
        </authorList>
    </citation>
    <scope>NUCLEOTIDE SEQUENCE [LARGE SCALE GENOMIC DNA]</scope>
    <source>
        <strain evidence="2 3">HHB10207 ss-3</strain>
    </source>
</reference>
<organism evidence="2 3">
    <name type="scientific">Sistotremastrum suecicum HHB10207 ss-3</name>
    <dbReference type="NCBI Taxonomy" id="1314776"/>
    <lineage>
        <taxon>Eukaryota</taxon>
        <taxon>Fungi</taxon>
        <taxon>Dikarya</taxon>
        <taxon>Basidiomycota</taxon>
        <taxon>Agaricomycotina</taxon>
        <taxon>Agaricomycetes</taxon>
        <taxon>Sistotremastrales</taxon>
        <taxon>Sistotremastraceae</taxon>
        <taxon>Sistotremastrum</taxon>
    </lineage>
</organism>
<name>A0A165YCN7_9AGAM</name>
<accession>A0A165YCN7</accession>
<evidence type="ECO:0000313" key="2">
    <source>
        <dbReference type="EMBL" id="KZT33103.1"/>
    </source>
</evidence>
<sequence>MSDSKARGNYPLQRMNVHHWHASSGAKSPGKTSDVILAKTESPPQKSPLTHLRFSANGSAPLLLLYYHFPKKYRSVAPSGTEDETEDVATPDEPDNPAVPPTGQNNDPGLTVDINVPVHAGPTESADIVNTPPESPSPDEEPVENCLHMLAQRYIKRTTKMKNTGLTFSWVDSYGCCPLEVPGLSAKDSRVKPGDLFFHRYGTGQQVWYCNRRRNWVTLTQEPNSVHLTGRHLGFEDSSGAPVLLVRQK</sequence>
<dbReference type="Proteomes" id="UP000076798">
    <property type="component" value="Unassembled WGS sequence"/>
</dbReference>
<evidence type="ECO:0000256" key="1">
    <source>
        <dbReference type="SAM" id="MobiDB-lite"/>
    </source>
</evidence>